<dbReference type="PANTHER" id="PTHR44094">
    <property type="entry name" value="DNAJ HEAT SHOCK N-TERMINAL DOMAIN-CONTAINING PROTEIN"/>
    <property type="match status" value="1"/>
</dbReference>
<feature type="domain" description="DNAJ-containing protein X-domain" evidence="1">
    <location>
        <begin position="39"/>
        <end position="213"/>
    </location>
</feature>
<evidence type="ECO:0000259" key="1">
    <source>
        <dbReference type="Pfam" id="PF14308"/>
    </source>
</evidence>
<sequence length="292" mass="31759">MPTACLLQNVKAWLIGELTAAVAADGTLSEEQLKEFQVAREKGLAELLKARLQPWVDGDKQKFIEEAQAEMAGLLIEPFGIEILQCVGYVYQHKANMLLGLHHSHLKLPGHIASLRQQGHTFLRRVRAQVAVAKAAEFTERYERERQSANNSSLNEEGFPLFINSLWAVSVLDIESTLRHVVTLVVVDESVPKDVRAARAKGIAVLGKIFQEACAGTRSIGFKGRFAGWLTPAIAKAGENEGGGGGVDGWVEAAAGQARHAAEPVAASDKMRLATLANRDYCLKSLPLQTDE</sequence>
<gene>
    <name evidence="2" type="ORF">CBR_g50001</name>
</gene>
<dbReference type="STRING" id="69332.A0A388K5B4"/>
<organism evidence="2 3">
    <name type="scientific">Chara braunii</name>
    <name type="common">Braun's stonewort</name>
    <dbReference type="NCBI Taxonomy" id="69332"/>
    <lineage>
        <taxon>Eukaryota</taxon>
        <taxon>Viridiplantae</taxon>
        <taxon>Streptophyta</taxon>
        <taxon>Charophyceae</taxon>
        <taxon>Charales</taxon>
        <taxon>Characeae</taxon>
        <taxon>Chara</taxon>
    </lineage>
</organism>
<proteinExistence type="predicted"/>
<dbReference type="OMA" id="LANRDYC"/>
<dbReference type="Proteomes" id="UP000265515">
    <property type="component" value="Unassembled WGS sequence"/>
</dbReference>
<dbReference type="InterPro" id="IPR026894">
    <property type="entry name" value="DnaJ_X"/>
</dbReference>
<dbReference type="OrthoDB" id="10250354at2759"/>
<accession>A0A388K5B4</accession>
<dbReference type="Pfam" id="PF14308">
    <property type="entry name" value="DnaJ-X"/>
    <property type="match status" value="1"/>
</dbReference>
<comment type="caution">
    <text evidence="2">The sequence shown here is derived from an EMBL/GenBank/DDBJ whole genome shotgun (WGS) entry which is preliminary data.</text>
</comment>
<dbReference type="InterPro" id="IPR052423">
    <property type="entry name" value="EMIR"/>
</dbReference>
<keyword evidence="3" id="KW-1185">Reference proteome</keyword>
<evidence type="ECO:0000313" key="3">
    <source>
        <dbReference type="Proteomes" id="UP000265515"/>
    </source>
</evidence>
<reference evidence="2 3" key="1">
    <citation type="journal article" date="2018" name="Cell">
        <title>The Chara Genome: Secondary Complexity and Implications for Plant Terrestrialization.</title>
        <authorList>
            <person name="Nishiyama T."/>
            <person name="Sakayama H."/>
            <person name="Vries J.D."/>
            <person name="Buschmann H."/>
            <person name="Saint-Marcoux D."/>
            <person name="Ullrich K.K."/>
            <person name="Haas F.B."/>
            <person name="Vanderstraeten L."/>
            <person name="Becker D."/>
            <person name="Lang D."/>
            <person name="Vosolsobe S."/>
            <person name="Rombauts S."/>
            <person name="Wilhelmsson P.K.I."/>
            <person name="Janitza P."/>
            <person name="Kern R."/>
            <person name="Heyl A."/>
            <person name="Rumpler F."/>
            <person name="Villalobos L.I.A.C."/>
            <person name="Clay J.M."/>
            <person name="Skokan R."/>
            <person name="Toyoda A."/>
            <person name="Suzuki Y."/>
            <person name="Kagoshima H."/>
            <person name="Schijlen E."/>
            <person name="Tajeshwar N."/>
            <person name="Catarino B."/>
            <person name="Hetherington A.J."/>
            <person name="Saltykova A."/>
            <person name="Bonnot C."/>
            <person name="Breuninger H."/>
            <person name="Symeonidi A."/>
            <person name="Radhakrishnan G.V."/>
            <person name="Van Nieuwerburgh F."/>
            <person name="Deforce D."/>
            <person name="Chang C."/>
            <person name="Karol K.G."/>
            <person name="Hedrich R."/>
            <person name="Ulvskov P."/>
            <person name="Glockner G."/>
            <person name="Delwiche C.F."/>
            <person name="Petrasek J."/>
            <person name="Van de Peer Y."/>
            <person name="Friml J."/>
            <person name="Beilby M."/>
            <person name="Dolan L."/>
            <person name="Kohara Y."/>
            <person name="Sugano S."/>
            <person name="Fujiyama A."/>
            <person name="Delaux P.-M."/>
            <person name="Quint M."/>
            <person name="TheiBen G."/>
            <person name="Hagemann M."/>
            <person name="Harholt J."/>
            <person name="Dunand C."/>
            <person name="Zachgo S."/>
            <person name="Langdale J."/>
            <person name="Maumus F."/>
            <person name="Straeten D.V.D."/>
            <person name="Gould S.B."/>
            <person name="Rensing S.A."/>
        </authorList>
    </citation>
    <scope>NUCLEOTIDE SEQUENCE [LARGE SCALE GENOMIC DNA]</scope>
    <source>
        <strain evidence="2 3">S276</strain>
    </source>
</reference>
<name>A0A388K5B4_CHABU</name>
<dbReference type="AlphaFoldDB" id="A0A388K5B4"/>
<dbReference type="EMBL" id="BFEA01000059">
    <property type="protein sequence ID" value="GBG65209.1"/>
    <property type="molecule type" value="Genomic_DNA"/>
</dbReference>
<dbReference type="Gramene" id="GBG65209">
    <property type="protein sequence ID" value="GBG65209"/>
    <property type="gene ID" value="CBR_g50001"/>
</dbReference>
<protein>
    <recommendedName>
        <fullName evidence="1">DNAJ-containing protein X-domain domain-containing protein</fullName>
    </recommendedName>
</protein>
<dbReference type="PANTHER" id="PTHR44094:SF8">
    <property type="entry name" value="DNAJ HEAT SHOCK N-TERMINAL DOMAIN-CONTAINING PROTEIN-RELATED"/>
    <property type="match status" value="1"/>
</dbReference>
<evidence type="ECO:0000313" key="2">
    <source>
        <dbReference type="EMBL" id="GBG65209.1"/>
    </source>
</evidence>